<dbReference type="SUPFAM" id="SSF52540">
    <property type="entry name" value="P-loop containing nucleoside triphosphate hydrolases"/>
    <property type="match status" value="1"/>
</dbReference>
<dbReference type="InterPro" id="IPR000157">
    <property type="entry name" value="TIR_dom"/>
</dbReference>
<gene>
    <name evidence="2" type="ORF">BCR33DRAFT_741550</name>
</gene>
<dbReference type="Gene3D" id="3.40.50.10140">
    <property type="entry name" value="Toll/interleukin-1 receptor homology (TIR) domain"/>
    <property type="match status" value="1"/>
</dbReference>
<dbReference type="SUPFAM" id="SSF52200">
    <property type="entry name" value="Toll/Interleukin receptor TIR domain"/>
    <property type="match status" value="1"/>
</dbReference>
<dbReference type="GO" id="GO:0007165">
    <property type="term" value="P:signal transduction"/>
    <property type="evidence" value="ECO:0007669"/>
    <property type="project" value="InterPro"/>
</dbReference>
<accession>A0A1Y2BUA7</accession>
<organism evidence="2 3">
    <name type="scientific">Rhizoclosmatium globosum</name>
    <dbReference type="NCBI Taxonomy" id="329046"/>
    <lineage>
        <taxon>Eukaryota</taxon>
        <taxon>Fungi</taxon>
        <taxon>Fungi incertae sedis</taxon>
        <taxon>Chytridiomycota</taxon>
        <taxon>Chytridiomycota incertae sedis</taxon>
        <taxon>Chytridiomycetes</taxon>
        <taxon>Chytridiales</taxon>
        <taxon>Chytriomycetaceae</taxon>
        <taxon>Rhizoclosmatium</taxon>
    </lineage>
</organism>
<evidence type="ECO:0000259" key="1">
    <source>
        <dbReference type="PROSITE" id="PS50104"/>
    </source>
</evidence>
<comment type="caution">
    <text evidence="2">The sequence shown here is derived from an EMBL/GenBank/DDBJ whole genome shotgun (WGS) entry which is preliminary data.</text>
</comment>
<dbReference type="InterPro" id="IPR027417">
    <property type="entry name" value="P-loop_NTPase"/>
</dbReference>
<dbReference type="AlphaFoldDB" id="A0A1Y2BUA7"/>
<dbReference type="EMBL" id="MCGO01000044">
    <property type="protein sequence ID" value="ORY38336.1"/>
    <property type="molecule type" value="Genomic_DNA"/>
</dbReference>
<protein>
    <recommendedName>
        <fullName evidence="1">TIR domain-containing protein</fullName>
    </recommendedName>
</protein>
<evidence type="ECO:0000313" key="3">
    <source>
        <dbReference type="Proteomes" id="UP000193642"/>
    </source>
</evidence>
<feature type="domain" description="TIR" evidence="1">
    <location>
        <begin position="17"/>
        <end position="140"/>
    </location>
</feature>
<dbReference type="OrthoDB" id="2144636at2759"/>
<proteinExistence type="predicted"/>
<dbReference type="Proteomes" id="UP000193642">
    <property type="component" value="Unassembled WGS sequence"/>
</dbReference>
<dbReference type="PROSITE" id="PS50104">
    <property type="entry name" value="TIR"/>
    <property type="match status" value="1"/>
</dbReference>
<keyword evidence="3" id="KW-1185">Reference proteome</keyword>
<evidence type="ECO:0000313" key="2">
    <source>
        <dbReference type="EMBL" id="ORY38336.1"/>
    </source>
</evidence>
<reference evidence="2 3" key="1">
    <citation type="submission" date="2016-07" db="EMBL/GenBank/DDBJ databases">
        <title>Pervasive Adenine N6-methylation of Active Genes in Fungi.</title>
        <authorList>
            <consortium name="DOE Joint Genome Institute"/>
            <person name="Mondo S.J."/>
            <person name="Dannebaum R.O."/>
            <person name="Kuo R.C."/>
            <person name="Labutti K."/>
            <person name="Haridas S."/>
            <person name="Kuo A."/>
            <person name="Salamov A."/>
            <person name="Ahrendt S.R."/>
            <person name="Lipzen A."/>
            <person name="Sullivan W."/>
            <person name="Andreopoulos W.B."/>
            <person name="Clum A."/>
            <person name="Lindquist E."/>
            <person name="Daum C."/>
            <person name="Ramamoorthy G.K."/>
            <person name="Gryganskyi A."/>
            <person name="Culley D."/>
            <person name="Magnuson J.K."/>
            <person name="James T.Y."/>
            <person name="O'Malley M.A."/>
            <person name="Stajich J.E."/>
            <person name="Spatafora J.W."/>
            <person name="Visel A."/>
            <person name="Grigoriev I.V."/>
        </authorList>
    </citation>
    <scope>NUCLEOTIDE SEQUENCE [LARGE SCALE GENOMIC DNA]</scope>
    <source>
        <strain evidence="2 3">JEL800</strain>
    </source>
</reference>
<sequence>MGNRERIGENITGHLSSEHDVFISYRVSSEAQVAQWLASLIEGVGRRRCNKTIRVFLDSNCLNKGQDWEIDFLNGLRHSRLIVYLISVASLETLIEKTEANKIDNVLLEIENGLKMKAVDQAGLLPIFVGSVMADGSYSPFDTSYFSTNKYPDSIHAGSKENVRDSIAQLFRIQGEFIRHSPCNKNALHLATDSILKLVLPYQTTQANNQQLPPIAKSFMSHGTEIESIQKSLFMDGVSLVTGFPGIGKSSVATKVAHDSLKLYQYVLWISLESLPTAYVGFERIAKSLNLSVPESTSVAYHKAVSYWLECNHGYLLVIDNADIPEYVEECFHEVPKFLGDVLIKSRHNNILQFFPHLECPETIQLESWTDVVTCQYFEERTGIKTNVSDSKFFKC</sequence>
<dbReference type="Gene3D" id="3.40.50.300">
    <property type="entry name" value="P-loop containing nucleotide triphosphate hydrolases"/>
    <property type="match status" value="1"/>
</dbReference>
<dbReference type="InterPro" id="IPR035897">
    <property type="entry name" value="Toll_tir_struct_dom_sf"/>
</dbReference>
<name>A0A1Y2BUA7_9FUNG</name>